<dbReference type="PIRSF" id="PIRSF038896">
    <property type="entry name" value="NAPE-PLD"/>
    <property type="match status" value="1"/>
</dbReference>
<keyword evidence="4" id="KW-1185">Reference proteome</keyword>
<dbReference type="Pfam" id="PF12706">
    <property type="entry name" value="Lactamase_B_2"/>
    <property type="match status" value="1"/>
</dbReference>
<evidence type="ECO:0000313" key="3">
    <source>
        <dbReference type="EMBL" id="MFD2549689.1"/>
    </source>
</evidence>
<dbReference type="PANTHER" id="PTHR15032:SF4">
    <property type="entry name" value="N-ACYL-PHOSPHATIDYLETHANOLAMINE-HYDROLYZING PHOSPHOLIPASE D"/>
    <property type="match status" value="1"/>
</dbReference>
<dbReference type="InterPro" id="IPR036866">
    <property type="entry name" value="RibonucZ/Hydroxyglut_hydro"/>
</dbReference>
<organism evidence="3 4">
    <name type="scientific">Sphingobacterium suaedae</name>
    <dbReference type="NCBI Taxonomy" id="1686402"/>
    <lineage>
        <taxon>Bacteria</taxon>
        <taxon>Pseudomonadati</taxon>
        <taxon>Bacteroidota</taxon>
        <taxon>Sphingobacteriia</taxon>
        <taxon>Sphingobacteriales</taxon>
        <taxon>Sphingobacteriaceae</taxon>
        <taxon>Sphingobacterium</taxon>
    </lineage>
</organism>
<accession>A0ABW5KL55</accession>
<feature type="transmembrane region" description="Helical" evidence="1">
    <location>
        <begin position="12"/>
        <end position="32"/>
    </location>
</feature>
<dbReference type="EMBL" id="JBHULR010000020">
    <property type="protein sequence ID" value="MFD2549689.1"/>
    <property type="molecule type" value="Genomic_DNA"/>
</dbReference>
<sequence length="376" mass="43095">MMTSRTKRWIRVVGFACVGLCIVVFIGSFLFLRSPAFGSLPDQAHAARIQQSPNYRDGQFQNQRNTPIMATDKSRLTSIWEFLTIDVPDLIPRRDIPVIKTDFNDLPLDKDLLVWLGHSSLYAHLHGQRILVDPVLVSASPLSFINQTFPGTSLYRPEDIPPIDVLLITHDHWDHLDYETMILIKDRVRKVVCPLGVGAHLASWGFSIAKIHELDWYQHCTINDTMQLTALPARHFSGRGLTANQTLWSGFMVQGPFGNILLSGDTGYDTHFQEIKRRFGTIDLAILENGQYHEDWRYIHMMPDDLIQAIEELSPKNVLTVHHSKYALARHPWYEPMEKVVQASKNNNFQLMTPKIGEVVFLADSTQTFSPWWQHD</sequence>
<feature type="domain" description="Metallo-beta-lactamase" evidence="2">
    <location>
        <begin position="129"/>
        <end position="323"/>
    </location>
</feature>
<proteinExistence type="predicted"/>
<protein>
    <submittedName>
        <fullName evidence="3">MBL fold metallo-hydrolase</fullName>
    </submittedName>
</protein>
<keyword evidence="1" id="KW-0812">Transmembrane</keyword>
<dbReference type="RefSeq" id="WP_380906009.1">
    <property type="nucleotide sequence ID" value="NZ_JBHUEG010000019.1"/>
</dbReference>
<evidence type="ECO:0000313" key="4">
    <source>
        <dbReference type="Proteomes" id="UP001597545"/>
    </source>
</evidence>
<dbReference type="InterPro" id="IPR024884">
    <property type="entry name" value="NAPE-PLD"/>
</dbReference>
<dbReference type="Proteomes" id="UP001597545">
    <property type="component" value="Unassembled WGS sequence"/>
</dbReference>
<name>A0ABW5KL55_9SPHI</name>
<keyword evidence="1" id="KW-1133">Transmembrane helix</keyword>
<comment type="caution">
    <text evidence="3">The sequence shown here is derived from an EMBL/GenBank/DDBJ whole genome shotgun (WGS) entry which is preliminary data.</text>
</comment>
<evidence type="ECO:0000256" key="1">
    <source>
        <dbReference type="SAM" id="Phobius"/>
    </source>
</evidence>
<dbReference type="Gene3D" id="3.60.15.10">
    <property type="entry name" value="Ribonuclease Z/Hydroxyacylglutathione hydrolase-like"/>
    <property type="match status" value="1"/>
</dbReference>
<dbReference type="SUPFAM" id="SSF56281">
    <property type="entry name" value="Metallo-hydrolase/oxidoreductase"/>
    <property type="match status" value="1"/>
</dbReference>
<reference evidence="4" key="1">
    <citation type="journal article" date="2019" name="Int. J. Syst. Evol. Microbiol.">
        <title>The Global Catalogue of Microorganisms (GCM) 10K type strain sequencing project: providing services to taxonomists for standard genome sequencing and annotation.</title>
        <authorList>
            <consortium name="The Broad Institute Genomics Platform"/>
            <consortium name="The Broad Institute Genome Sequencing Center for Infectious Disease"/>
            <person name="Wu L."/>
            <person name="Ma J."/>
        </authorList>
    </citation>
    <scope>NUCLEOTIDE SEQUENCE [LARGE SCALE GENOMIC DNA]</scope>
    <source>
        <strain evidence="4">KCTC 42662</strain>
    </source>
</reference>
<dbReference type="PANTHER" id="PTHR15032">
    <property type="entry name" value="N-ACYL-PHOSPHATIDYLETHANOLAMINE-HYDROLYZING PHOSPHOLIPASE D"/>
    <property type="match status" value="1"/>
</dbReference>
<gene>
    <name evidence="3" type="ORF">ACFSR5_18740</name>
</gene>
<keyword evidence="1" id="KW-0472">Membrane</keyword>
<evidence type="ECO:0000259" key="2">
    <source>
        <dbReference type="Pfam" id="PF12706"/>
    </source>
</evidence>
<dbReference type="InterPro" id="IPR001279">
    <property type="entry name" value="Metallo-B-lactamas"/>
</dbReference>